<comment type="subcellular location">
    <subcellularLocation>
        <location evidence="1">Cell membrane</location>
        <topology evidence="1">Multi-pass membrane protein</topology>
    </subcellularLocation>
</comment>
<sequence length="498" mass="55114">MKKTESYNHILRYTGLFGGVQGLNILVGIVRNKLVAMILGPNGVGLISLFNSTIKLVSDSTNFGISISAIKNISEDLDSGNKELLEEHIKLVRSLSFAAGIMGMIICVLLSPFLSKFTFSWDGHTFHFILLSPIVALLAITGGELAILKGLRELKSLAVISVYNVLGALTTTVPLYYFFHEVAIVPSLVLIAFIQLVLTIGYSYRLYPLKLHLKWGFMRKGFNIIRLGLAFVLAGIFGSGADFLIRSYINNVANIETVGLYNAGYMMSMTYVGLIFASLETDFFPRLSGAVKHTFTFNRIVSRQIEVTLLLISPLLVVFSLCLPILIPLLYSGKFIPTLGMAQAIVIAMYFRALKLPIQYIPLAKGDSISYLLLETIYDVLIVALVILFFNHYGLAGTGWGITAAGIVDFIIVLIYARIKYKYKPGNNILLYSMVQIPIGILVFFCTKLQNVILYWGVGIMLALISGATTISILKTKTSLWNSLTTRIKSYMKHYGEN</sequence>
<feature type="transmembrane region" description="Helical" evidence="6">
    <location>
        <begin position="372"/>
        <end position="393"/>
    </location>
</feature>
<feature type="transmembrane region" description="Helical" evidence="6">
    <location>
        <begin position="429"/>
        <end position="447"/>
    </location>
</feature>
<organism evidence="7 8">
    <name type="scientific">Prevotella brunnea</name>
    <dbReference type="NCBI Taxonomy" id="2508867"/>
    <lineage>
        <taxon>Bacteria</taxon>
        <taxon>Pseudomonadati</taxon>
        <taxon>Bacteroidota</taxon>
        <taxon>Bacteroidia</taxon>
        <taxon>Bacteroidales</taxon>
        <taxon>Prevotellaceae</taxon>
        <taxon>Prevotella</taxon>
    </lineage>
</organism>
<evidence type="ECO:0000256" key="2">
    <source>
        <dbReference type="ARBA" id="ARBA00022475"/>
    </source>
</evidence>
<dbReference type="PANTHER" id="PTHR30250">
    <property type="entry name" value="PST FAMILY PREDICTED COLANIC ACID TRANSPORTER"/>
    <property type="match status" value="1"/>
</dbReference>
<feature type="transmembrane region" description="Helical" evidence="6">
    <location>
        <begin position="305"/>
        <end position="329"/>
    </location>
</feature>
<dbReference type="PANTHER" id="PTHR30250:SF11">
    <property type="entry name" value="O-ANTIGEN TRANSPORTER-RELATED"/>
    <property type="match status" value="1"/>
</dbReference>
<dbReference type="RefSeq" id="WP_130829190.1">
    <property type="nucleotide sequence ID" value="NZ_SDIK01000036.1"/>
</dbReference>
<evidence type="ECO:0000256" key="6">
    <source>
        <dbReference type="SAM" id="Phobius"/>
    </source>
</evidence>
<dbReference type="GO" id="GO:0005886">
    <property type="term" value="C:plasma membrane"/>
    <property type="evidence" value="ECO:0007669"/>
    <property type="project" value="UniProtKB-SubCell"/>
</dbReference>
<keyword evidence="5 6" id="KW-0472">Membrane</keyword>
<dbReference type="InterPro" id="IPR002797">
    <property type="entry name" value="Polysacc_synth"/>
</dbReference>
<feature type="transmembrane region" description="Helical" evidence="6">
    <location>
        <begin position="224"/>
        <end position="245"/>
    </location>
</feature>
<evidence type="ECO:0000313" key="7">
    <source>
        <dbReference type="EMBL" id="TXJ62225.1"/>
    </source>
</evidence>
<feature type="transmembrane region" description="Helical" evidence="6">
    <location>
        <begin position="399"/>
        <end position="417"/>
    </location>
</feature>
<dbReference type="AlphaFoldDB" id="A0A5C8GJS7"/>
<feature type="transmembrane region" description="Helical" evidence="6">
    <location>
        <begin position="157"/>
        <end position="177"/>
    </location>
</feature>
<keyword evidence="2" id="KW-1003">Cell membrane</keyword>
<evidence type="ECO:0000256" key="5">
    <source>
        <dbReference type="ARBA" id="ARBA00023136"/>
    </source>
</evidence>
<keyword evidence="3 6" id="KW-0812">Transmembrane</keyword>
<evidence type="ECO:0000256" key="4">
    <source>
        <dbReference type="ARBA" id="ARBA00022989"/>
    </source>
</evidence>
<keyword evidence="4 6" id="KW-1133">Transmembrane helix</keyword>
<dbReference type="Pfam" id="PF01943">
    <property type="entry name" value="Polysacc_synt"/>
    <property type="match status" value="1"/>
</dbReference>
<evidence type="ECO:0000256" key="3">
    <source>
        <dbReference type="ARBA" id="ARBA00022692"/>
    </source>
</evidence>
<feature type="transmembrane region" description="Helical" evidence="6">
    <location>
        <begin position="453"/>
        <end position="474"/>
    </location>
</feature>
<feature type="transmembrane region" description="Helical" evidence="6">
    <location>
        <begin position="265"/>
        <end position="284"/>
    </location>
</feature>
<keyword evidence="8" id="KW-1185">Reference proteome</keyword>
<dbReference type="OrthoDB" id="9769862at2"/>
<dbReference type="EMBL" id="SDIK01000036">
    <property type="protein sequence ID" value="TXJ62225.1"/>
    <property type="molecule type" value="Genomic_DNA"/>
</dbReference>
<feature type="transmembrane region" description="Helical" evidence="6">
    <location>
        <begin position="183"/>
        <end position="204"/>
    </location>
</feature>
<proteinExistence type="predicted"/>
<comment type="caution">
    <text evidence="7">The sequence shown here is derived from an EMBL/GenBank/DDBJ whole genome shotgun (WGS) entry which is preliminary data.</text>
</comment>
<feature type="transmembrane region" description="Helical" evidence="6">
    <location>
        <begin position="91"/>
        <end position="114"/>
    </location>
</feature>
<dbReference type="InterPro" id="IPR050833">
    <property type="entry name" value="Poly_Biosynth_Transport"/>
</dbReference>
<gene>
    <name evidence="7" type="ORF">ETF27_05460</name>
</gene>
<feature type="transmembrane region" description="Helical" evidence="6">
    <location>
        <begin position="126"/>
        <end position="148"/>
    </location>
</feature>
<dbReference type="Proteomes" id="UP000321612">
    <property type="component" value="Unassembled WGS sequence"/>
</dbReference>
<protein>
    <recommendedName>
        <fullName evidence="9">Polysaccharide biosynthesis protein</fullName>
    </recommendedName>
</protein>
<evidence type="ECO:0000256" key="1">
    <source>
        <dbReference type="ARBA" id="ARBA00004651"/>
    </source>
</evidence>
<accession>A0A5C8GJS7</accession>
<feature type="transmembrane region" description="Helical" evidence="6">
    <location>
        <begin position="335"/>
        <end position="351"/>
    </location>
</feature>
<reference evidence="8" key="1">
    <citation type="submission" date="2019-05" db="EMBL/GenBank/DDBJ databases">
        <title>Prevotella brunnea sp. nov., isolated from a wound of a patient.</title>
        <authorList>
            <person name="Buhl M."/>
        </authorList>
    </citation>
    <scope>NUCLEOTIDE SEQUENCE [LARGE SCALE GENOMIC DNA]</scope>
    <source>
        <strain evidence="8">A2672</strain>
    </source>
</reference>
<evidence type="ECO:0008006" key="9">
    <source>
        <dbReference type="Google" id="ProtNLM"/>
    </source>
</evidence>
<name>A0A5C8GJS7_9BACT</name>
<evidence type="ECO:0000313" key="8">
    <source>
        <dbReference type="Proteomes" id="UP000321612"/>
    </source>
</evidence>